<dbReference type="PANTHER" id="PTHR36888">
    <property type="entry name" value="TETRATRICOPEPTIDE-LIKE HELICAL DOMAIN-CONTAINING PROTEIN-RELATED"/>
    <property type="match status" value="1"/>
</dbReference>
<dbReference type="SUPFAM" id="SSF48452">
    <property type="entry name" value="TPR-like"/>
    <property type="match status" value="1"/>
</dbReference>
<gene>
    <name evidence="2" type="ORF">AMTR_s00009p00266680</name>
</gene>
<evidence type="ECO:0000256" key="1">
    <source>
        <dbReference type="SAM" id="MobiDB-lite"/>
    </source>
</evidence>
<feature type="compositionally biased region" description="Polar residues" evidence="1">
    <location>
        <begin position="26"/>
        <end position="40"/>
    </location>
</feature>
<dbReference type="STRING" id="13333.W1NJ81"/>
<dbReference type="eggNOG" id="ENOG502QVKT">
    <property type="taxonomic scope" value="Eukaryota"/>
</dbReference>
<dbReference type="AlphaFoldDB" id="W1NJ81"/>
<sequence length="614" mass="69234">MRILISQRLSCFSAGFTSPISSAPNSLFSRPNSSTKSWRSSRPEKPFLWSSSSASFEPSLTAYGGWDDLDCHGASSCFGTDKDYDGVGEIRAFLDSLSSLQISMLGSRDQCQSPSGYDSDNFTDDGNKEGKSGQKEVRRKKQLPLLGINFFQKFKGMFHEGLVPKEVQPRYSRKNGGSSLKFGVIRNDNVLELQKQQVENGSPEREARDYKLFSSHQMNSNKDDSQRNIDTKYVNMPKNGDPEKVFSVTKDGEGLNNLHDENFVNLPTNGFFKNVDSSRTHLCKEEVSNGNQSYLYDNGSSLEELKHSENASPKMSKHMGDGEIHGLGKRERALESEDRSVLDNLLDSEDETFERYVNEASNLVQEAKKCIKVRENEELVERLLYKSSSLLSRATAMRPASLMAVGQWGNSLLLHGELKLRISRELRSLLSRSDTFLNEQELRPRARGLNEKGLKRDKVVSVLVDVCEECEELLLEAGRKYRIALSIDKDDMRALYNWGLALSFRAQLIADIGPEAAHEADKVYLAAIDKFNAMMAKSNSYAPEALFRWGMALQQRSHLRPRRSGERIKLLQQARRLFEDALSLDSNHVQVKEALSYCINELEQREKEGGGVQV</sequence>
<dbReference type="Gramene" id="ERM95210">
    <property type="protein sequence ID" value="ERM95210"/>
    <property type="gene ID" value="AMTR_s00009p00266680"/>
</dbReference>
<proteinExistence type="predicted"/>
<reference evidence="3" key="1">
    <citation type="journal article" date="2013" name="Science">
        <title>The Amborella genome and the evolution of flowering plants.</title>
        <authorList>
            <consortium name="Amborella Genome Project"/>
        </authorList>
    </citation>
    <scope>NUCLEOTIDE SEQUENCE [LARGE SCALE GENOMIC DNA]</scope>
</reference>
<feature type="region of interest" description="Disordered" evidence="1">
    <location>
        <begin position="26"/>
        <end position="47"/>
    </location>
</feature>
<feature type="compositionally biased region" description="Basic and acidic residues" evidence="1">
    <location>
        <begin position="125"/>
        <end position="136"/>
    </location>
</feature>
<evidence type="ECO:0000313" key="2">
    <source>
        <dbReference type="EMBL" id="ERM95210.1"/>
    </source>
</evidence>
<organism evidence="2 3">
    <name type="scientific">Amborella trichopoda</name>
    <dbReference type="NCBI Taxonomy" id="13333"/>
    <lineage>
        <taxon>Eukaryota</taxon>
        <taxon>Viridiplantae</taxon>
        <taxon>Streptophyta</taxon>
        <taxon>Embryophyta</taxon>
        <taxon>Tracheophyta</taxon>
        <taxon>Spermatophyta</taxon>
        <taxon>Magnoliopsida</taxon>
        <taxon>Amborellales</taxon>
        <taxon>Amborellaceae</taxon>
        <taxon>Amborella</taxon>
    </lineage>
</organism>
<name>W1NJ81_AMBTC</name>
<keyword evidence="3" id="KW-1185">Reference proteome</keyword>
<dbReference type="EMBL" id="KI397501">
    <property type="protein sequence ID" value="ERM95210.1"/>
    <property type="molecule type" value="Genomic_DNA"/>
</dbReference>
<protein>
    <submittedName>
        <fullName evidence="2">Uncharacterized protein</fullName>
    </submittedName>
</protein>
<dbReference type="Gene3D" id="1.25.40.10">
    <property type="entry name" value="Tetratricopeptide repeat domain"/>
    <property type="match status" value="1"/>
</dbReference>
<dbReference type="PANTHER" id="PTHR36888:SF2">
    <property type="entry name" value="TETRATRICOPEPTIDE REPEAT (TPR)-LIKE SUPERFAMILY PROTEIN"/>
    <property type="match status" value="1"/>
</dbReference>
<accession>W1NJ81</accession>
<dbReference type="HOGENOM" id="CLU_021878_0_0_1"/>
<evidence type="ECO:0000313" key="3">
    <source>
        <dbReference type="Proteomes" id="UP000017836"/>
    </source>
</evidence>
<dbReference type="InterPro" id="IPR011990">
    <property type="entry name" value="TPR-like_helical_dom_sf"/>
</dbReference>
<feature type="compositionally biased region" description="Polar residues" evidence="1">
    <location>
        <begin position="108"/>
        <end position="120"/>
    </location>
</feature>
<dbReference type="Proteomes" id="UP000017836">
    <property type="component" value="Unassembled WGS sequence"/>
</dbReference>
<feature type="region of interest" description="Disordered" evidence="1">
    <location>
        <begin position="108"/>
        <end position="138"/>
    </location>
</feature>